<sequence length="21" mass="2361">ESNKTRRGTSKLRRSSSPVIT</sequence>
<proteinExistence type="predicted"/>
<evidence type="ECO:0000313" key="2">
    <source>
        <dbReference type="EMBL" id="CAF5087369.1"/>
    </source>
</evidence>
<accession>A0A8S3EV17</accession>
<evidence type="ECO:0000313" key="3">
    <source>
        <dbReference type="Proteomes" id="UP000681720"/>
    </source>
</evidence>
<dbReference type="AlphaFoldDB" id="A0A8S3EV17"/>
<name>A0A8S3EV17_9BILA</name>
<evidence type="ECO:0000256" key="1">
    <source>
        <dbReference type="SAM" id="MobiDB-lite"/>
    </source>
</evidence>
<comment type="caution">
    <text evidence="2">The sequence shown here is derived from an EMBL/GenBank/DDBJ whole genome shotgun (WGS) entry which is preliminary data.</text>
</comment>
<reference evidence="2" key="1">
    <citation type="submission" date="2021-02" db="EMBL/GenBank/DDBJ databases">
        <authorList>
            <person name="Nowell W R."/>
        </authorList>
    </citation>
    <scope>NUCLEOTIDE SEQUENCE</scope>
</reference>
<feature type="region of interest" description="Disordered" evidence="1">
    <location>
        <begin position="1"/>
        <end position="21"/>
    </location>
</feature>
<organism evidence="2 3">
    <name type="scientific">Rotaria magnacalcarata</name>
    <dbReference type="NCBI Taxonomy" id="392030"/>
    <lineage>
        <taxon>Eukaryota</taxon>
        <taxon>Metazoa</taxon>
        <taxon>Spiralia</taxon>
        <taxon>Gnathifera</taxon>
        <taxon>Rotifera</taxon>
        <taxon>Eurotatoria</taxon>
        <taxon>Bdelloidea</taxon>
        <taxon>Philodinida</taxon>
        <taxon>Philodinidae</taxon>
        <taxon>Rotaria</taxon>
    </lineage>
</organism>
<dbReference type="Proteomes" id="UP000681720">
    <property type="component" value="Unassembled WGS sequence"/>
</dbReference>
<dbReference type="EMBL" id="CAJOBJ010247249">
    <property type="protein sequence ID" value="CAF5087369.1"/>
    <property type="molecule type" value="Genomic_DNA"/>
</dbReference>
<feature type="compositionally biased region" description="Basic residues" evidence="1">
    <location>
        <begin position="1"/>
        <end position="14"/>
    </location>
</feature>
<protein>
    <submittedName>
        <fullName evidence="2">Uncharacterized protein</fullName>
    </submittedName>
</protein>
<gene>
    <name evidence="2" type="ORF">GIL414_LOCUS62046</name>
</gene>
<feature type="non-terminal residue" evidence="2">
    <location>
        <position position="1"/>
    </location>
</feature>